<evidence type="ECO:0000259" key="1">
    <source>
        <dbReference type="SMART" id="SM00860"/>
    </source>
</evidence>
<name>A0ABU7TFE5_9HYPH</name>
<feature type="domain" description="Knr4/Smi1-like" evidence="1">
    <location>
        <begin position="114"/>
        <end position="271"/>
    </location>
</feature>
<keyword evidence="3" id="KW-1185">Reference proteome</keyword>
<reference evidence="2 3" key="1">
    <citation type="journal article" date="2012" name="Genet. Mol. Biol.">
        <title>Analysis of 16S rRNA and mxaF genes revealing insights into Methylobacterium niche-specific plant association.</title>
        <authorList>
            <person name="Dourado M.N."/>
            <person name="Andreote F.D."/>
            <person name="Dini-Andreote F."/>
            <person name="Conti R."/>
            <person name="Araujo J.M."/>
            <person name="Araujo W.L."/>
        </authorList>
    </citation>
    <scope>NUCLEOTIDE SEQUENCE [LARGE SCALE GENOMIC DNA]</scope>
    <source>
        <strain evidence="2 3">SR1.6/4</strain>
    </source>
</reference>
<organism evidence="2 3">
    <name type="scientific">Methylobacterium radiotolerans</name>
    <dbReference type="NCBI Taxonomy" id="31998"/>
    <lineage>
        <taxon>Bacteria</taxon>
        <taxon>Pseudomonadati</taxon>
        <taxon>Pseudomonadota</taxon>
        <taxon>Alphaproteobacteria</taxon>
        <taxon>Hyphomicrobiales</taxon>
        <taxon>Methylobacteriaceae</taxon>
        <taxon>Methylobacterium</taxon>
    </lineage>
</organism>
<evidence type="ECO:0000313" key="2">
    <source>
        <dbReference type="EMBL" id="MEE7458987.1"/>
    </source>
</evidence>
<dbReference type="Pfam" id="PF09346">
    <property type="entry name" value="SMI1_KNR4"/>
    <property type="match status" value="1"/>
</dbReference>
<accession>A0ABU7TFE5</accession>
<sequence>MASTDPTALTEHLGRLVDDIAVEADRTRTGGDILRLRDRLNRGWDDAKPGAHLSPDAYAALRLRCEAAHTRLTERFVSLRDSTPQPEPRLLIDPDGPTVDSFFEADRQAGDWMARAEAAIGAAEARLGVRLPEMLRALYRRRNGGVTDYFLATDSPGAPLEFEGDEAVRAADELWQTVLSGFDLAGLERLESLGAISDGIDFGSEEASWRAALPEIDRLIALSNHGSDLWLCLDYAEAASEPSVVLFDATAPDRPGRITFRRPDFACFFAGLRRHGVTFEAGVALRGGRLLGEEA</sequence>
<gene>
    <name evidence="2" type="ORF">MRSR164_20020</name>
</gene>
<dbReference type="InterPro" id="IPR037883">
    <property type="entry name" value="Knr4/Smi1-like_sf"/>
</dbReference>
<dbReference type="Proteomes" id="UP001349262">
    <property type="component" value="Unassembled WGS sequence"/>
</dbReference>
<comment type="caution">
    <text evidence="2">The sequence shown here is derived from an EMBL/GenBank/DDBJ whole genome shotgun (WGS) entry which is preliminary data.</text>
</comment>
<evidence type="ECO:0000313" key="3">
    <source>
        <dbReference type="Proteomes" id="UP001349262"/>
    </source>
</evidence>
<dbReference type="SMART" id="SM00860">
    <property type="entry name" value="SMI1_KNR4"/>
    <property type="match status" value="1"/>
</dbReference>
<dbReference type="SUPFAM" id="SSF160631">
    <property type="entry name" value="SMI1/KNR4-like"/>
    <property type="match status" value="1"/>
</dbReference>
<dbReference type="InterPro" id="IPR018958">
    <property type="entry name" value="Knr4/Smi1-like_dom"/>
</dbReference>
<dbReference type="Gene3D" id="3.40.1580.10">
    <property type="entry name" value="SMI1/KNR4-like"/>
    <property type="match status" value="1"/>
</dbReference>
<proteinExistence type="predicted"/>
<protein>
    <recommendedName>
        <fullName evidence="1">Knr4/Smi1-like domain-containing protein</fullName>
    </recommendedName>
</protein>
<dbReference type="EMBL" id="MLBY01000005">
    <property type="protein sequence ID" value="MEE7458987.1"/>
    <property type="molecule type" value="Genomic_DNA"/>
</dbReference>